<name>A0A6V7HCS2_9HYME</name>
<comment type="caution">
    <text evidence="1">The sequence shown here is derived from an EMBL/GenBank/DDBJ whole genome shotgun (WGS) entry which is preliminary data.</text>
</comment>
<accession>A0A6V7HCS2</accession>
<dbReference type="OrthoDB" id="10506212at2759"/>
<evidence type="ECO:0000313" key="2">
    <source>
        <dbReference type="Proteomes" id="UP000752696"/>
    </source>
</evidence>
<feature type="non-terminal residue" evidence="1">
    <location>
        <position position="99"/>
    </location>
</feature>
<dbReference type="AlphaFoldDB" id="A0A6V7HCS2"/>
<organism evidence="1 2">
    <name type="scientific">Heterotrigona itama</name>
    <dbReference type="NCBI Taxonomy" id="395501"/>
    <lineage>
        <taxon>Eukaryota</taxon>
        <taxon>Metazoa</taxon>
        <taxon>Ecdysozoa</taxon>
        <taxon>Arthropoda</taxon>
        <taxon>Hexapoda</taxon>
        <taxon>Insecta</taxon>
        <taxon>Pterygota</taxon>
        <taxon>Neoptera</taxon>
        <taxon>Endopterygota</taxon>
        <taxon>Hymenoptera</taxon>
        <taxon>Apocrita</taxon>
        <taxon>Aculeata</taxon>
        <taxon>Apoidea</taxon>
        <taxon>Anthophila</taxon>
        <taxon>Apidae</taxon>
        <taxon>Heterotrigona</taxon>
    </lineage>
</organism>
<evidence type="ECO:0000313" key="1">
    <source>
        <dbReference type="EMBL" id="CAD1477042.1"/>
    </source>
</evidence>
<protein>
    <submittedName>
        <fullName evidence="1">Uncharacterized protein</fullName>
    </submittedName>
</protein>
<dbReference type="EMBL" id="CAJDYZ010009793">
    <property type="protein sequence ID" value="CAD1477042.1"/>
    <property type="molecule type" value="Genomic_DNA"/>
</dbReference>
<reference evidence="1" key="1">
    <citation type="submission" date="2020-07" db="EMBL/GenBank/DDBJ databases">
        <authorList>
            <person name="Nazaruddin N."/>
        </authorList>
    </citation>
    <scope>NUCLEOTIDE SEQUENCE</scope>
</reference>
<sequence length="99" mass="10927">EIGANIDRIKLIEPSIFEDDRCRKRRDNNTPYQNASRITGEQVTDIESIWCIPPIYTSVAAGAQYRGLYHSAATAHAQNLGAVHSLIGKSPANHHQSLS</sequence>
<dbReference type="Proteomes" id="UP000752696">
    <property type="component" value="Unassembled WGS sequence"/>
</dbReference>
<proteinExistence type="predicted"/>
<gene>
    <name evidence="1" type="ORF">MHI_LOCUS707098</name>
</gene>
<feature type="non-terminal residue" evidence="1">
    <location>
        <position position="1"/>
    </location>
</feature>
<keyword evidence="2" id="KW-1185">Reference proteome</keyword>